<organism evidence="1 2">
    <name type="scientific">Scophthalmus maximus</name>
    <name type="common">Turbot</name>
    <name type="synonym">Psetta maxima</name>
    <dbReference type="NCBI Taxonomy" id="52904"/>
    <lineage>
        <taxon>Eukaryota</taxon>
        <taxon>Metazoa</taxon>
        <taxon>Chordata</taxon>
        <taxon>Craniata</taxon>
        <taxon>Vertebrata</taxon>
        <taxon>Euteleostomi</taxon>
        <taxon>Actinopterygii</taxon>
        <taxon>Neopterygii</taxon>
        <taxon>Teleostei</taxon>
        <taxon>Neoteleostei</taxon>
        <taxon>Acanthomorphata</taxon>
        <taxon>Carangaria</taxon>
        <taxon>Pleuronectiformes</taxon>
        <taxon>Pleuronectoidei</taxon>
        <taxon>Scophthalmidae</taxon>
        <taxon>Scophthalmus</taxon>
    </lineage>
</organism>
<gene>
    <name evidence="1" type="ORF">F2P81_014956</name>
</gene>
<dbReference type="EMBL" id="VEVO01000013">
    <property type="protein sequence ID" value="KAF0032666.1"/>
    <property type="molecule type" value="Genomic_DNA"/>
</dbReference>
<protein>
    <submittedName>
        <fullName evidence="1">Uncharacterized protein</fullName>
    </submittedName>
</protein>
<evidence type="ECO:0000313" key="1">
    <source>
        <dbReference type="EMBL" id="KAF0032666.1"/>
    </source>
</evidence>
<accession>A0A6A4SBW7</accession>
<name>A0A6A4SBW7_SCOMX</name>
<dbReference type="AlphaFoldDB" id="A0A6A4SBW7"/>
<sequence length="101" mass="11370">MIFSSSATEVATLRNLMKRWKSYKCTSKLPFVNALTTNLPMSLNLHTHLLKSTFAFEKPPWSLNPVRSSKKMTPSKIALHTKIASHGFVTAERHGARAPYL</sequence>
<proteinExistence type="predicted"/>
<evidence type="ECO:0000313" key="2">
    <source>
        <dbReference type="Proteomes" id="UP000438429"/>
    </source>
</evidence>
<dbReference type="Proteomes" id="UP000438429">
    <property type="component" value="Unassembled WGS sequence"/>
</dbReference>
<comment type="caution">
    <text evidence="1">The sequence shown here is derived from an EMBL/GenBank/DDBJ whole genome shotgun (WGS) entry which is preliminary data.</text>
</comment>
<reference evidence="1 2" key="1">
    <citation type="submission" date="2019-06" db="EMBL/GenBank/DDBJ databases">
        <title>Draft genomes of female and male turbot (Scophthalmus maximus).</title>
        <authorList>
            <person name="Xu H."/>
            <person name="Xu X.-W."/>
            <person name="Shao C."/>
            <person name="Chen S."/>
        </authorList>
    </citation>
    <scope>NUCLEOTIDE SEQUENCE [LARGE SCALE GENOMIC DNA]</scope>
    <source>
        <strain evidence="1">Ysfricsl-2016a</strain>
        <tissue evidence="1">Blood</tissue>
    </source>
</reference>